<dbReference type="Proteomes" id="UP000468388">
    <property type="component" value="Unassembled WGS sequence"/>
</dbReference>
<comment type="caution">
    <text evidence="2">The sequence shown here is derived from an EMBL/GenBank/DDBJ whole genome shotgun (WGS) entry which is preliminary data.</text>
</comment>
<protein>
    <submittedName>
        <fullName evidence="2">DUF4343 domain-containing protein</fullName>
    </submittedName>
</protein>
<evidence type="ECO:0000313" key="3">
    <source>
        <dbReference type="Proteomes" id="UP000468388"/>
    </source>
</evidence>
<keyword evidence="3" id="KW-1185">Reference proteome</keyword>
<sequence length="266" mass="31041">MNYMDIQWVIQRNLTNDFERIAAFCEKIGVKFIGLDIIPFTSELPAFDKSRKSIIYGSTTFNDLVFKNKELKQGVFYDEKNFSIENYIEKWGRYMLNYDASISTFQALIEGDNYSPDKQLFIRPDDDSKSFAGEVKRFDEIGDWYNKLKIIENTNLSLESKIVVSEPYNIQFEWRLWIVNKKVIAASKYREYFKLKKEQGCPETVISFAEARCQEYTPHDVFVMDICLCGDEYYIVECGCMNGSGFYNANIDDIVSSVSDYFLSTI</sequence>
<proteinExistence type="predicted"/>
<dbReference type="EMBL" id="WRXO01000003">
    <property type="protein sequence ID" value="MVT41827.1"/>
    <property type="molecule type" value="Genomic_DNA"/>
</dbReference>
<name>A0A6N8J9C0_9BACT</name>
<evidence type="ECO:0000259" key="1">
    <source>
        <dbReference type="Pfam" id="PF14243"/>
    </source>
</evidence>
<reference evidence="2 3" key="1">
    <citation type="submission" date="2019-12" db="EMBL/GenBank/DDBJ databases">
        <title>The draft genomic sequence of strain Chitinophaga oryziterrae JCM 16595.</title>
        <authorList>
            <person name="Zhang X."/>
        </authorList>
    </citation>
    <scope>NUCLEOTIDE SEQUENCE [LARGE SCALE GENOMIC DNA]</scope>
    <source>
        <strain evidence="2 3">JCM 16595</strain>
    </source>
</reference>
<dbReference type="InterPro" id="IPR025643">
    <property type="entry name" value="R2K_3"/>
</dbReference>
<evidence type="ECO:0000313" key="2">
    <source>
        <dbReference type="EMBL" id="MVT41827.1"/>
    </source>
</evidence>
<dbReference type="Pfam" id="PF14243">
    <property type="entry name" value="R2K_3"/>
    <property type="match status" value="1"/>
</dbReference>
<accession>A0A6N8J9C0</accession>
<gene>
    <name evidence="2" type="ORF">GO495_14650</name>
</gene>
<dbReference type="AlphaFoldDB" id="A0A6N8J9C0"/>
<feature type="domain" description="ATP-grasp" evidence="1">
    <location>
        <begin position="100"/>
        <end position="257"/>
    </location>
</feature>
<organism evidence="2 3">
    <name type="scientific">Chitinophaga oryziterrae</name>
    <dbReference type="NCBI Taxonomy" id="1031224"/>
    <lineage>
        <taxon>Bacteria</taxon>
        <taxon>Pseudomonadati</taxon>
        <taxon>Bacteroidota</taxon>
        <taxon>Chitinophagia</taxon>
        <taxon>Chitinophagales</taxon>
        <taxon>Chitinophagaceae</taxon>
        <taxon>Chitinophaga</taxon>
    </lineage>
</organism>